<evidence type="ECO:0000313" key="2">
    <source>
        <dbReference type="Proteomes" id="UP001341840"/>
    </source>
</evidence>
<protein>
    <submittedName>
        <fullName evidence="1">Uncharacterized protein</fullName>
    </submittedName>
</protein>
<organism evidence="1 2">
    <name type="scientific">Stylosanthes scabra</name>
    <dbReference type="NCBI Taxonomy" id="79078"/>
    <lineage>
        <taxon>Eukaryota</taxon>
        <taxon>Viridiplantae</taxon>
        <taxon>Streptophyta</taxon>
        <taxon>Embryophyta</taxon>
        <taxon>Tracheophyta</taxon>
        <taxon>Spermatophyta</taxon>
        <taxon>Magnoliopsida</taxon>
        <taxon>eudicotyledons</taxon>
        <taxon>Gunneridae</taxon>
        <taxon>Pentapetalae</taxon>
        <taxon>rosids</taxon>
        <taxon>fabids</taxon>
        <taxon>Fabales</taxon>
        <taxon>Fabaceae</taxon>
        <taxon>Papilionoideae</taxon>
        <taxon>50 kb inversion clade</taxon>
        <taxon>dalbergioids sensu lato</taxon>
        <taxon>Dalbergieae</taxon>
        <taxon>Pterocarpus clade</taxon>
        <taxon>Stylosanthes</taxon>
    </lineage>
</organism>
<reference evidence="1 2" key="1">
    <citation type="journal article" date="2023" name="Plants (Basel)">
        <title>Bridging the Gap: Combining Genomics and Transcriptomics Approaches to Understand Stylosanthes scabra, an Orphan Legume from the Brazilian Caatinga.</title>
        <authorList>
            <person name="Ferreira-Neto J.R.C."/>
            <person name="da Silva M.D."/>
            <person name="Binneck E."/>
            <person name="de Melo N.F."/>
            <person name="da Silva R.H."/>
            <person name="de Melo A.L.T.M."/>
            <person name="Pandolfi V."/>
            <person name="Bustamante F.O."/>
            <person name="Brasileiro-Vidal A.C."/>
            <person name="Benko-Iseppon A.M."/>
        </authorList>
    </citation>
    <scope>NUCLEOTIDE SEQUENCE [LARGE SCALE GENOMIC DNA]</scope>
    <source>
        <tissue evidence="1">Leaves</tissue>
    </source>
</reference>
<keyword evidence="2" id="KW-1185">Reference proteome</keyword>
<proteinExistence type="predicted"/>
<accession>A0ABU6U5G7</accession>
<dbReference type="Proteomes" id="UP001341840">
    <property type="component" value="Unassembled WGS sequence"/>
</dbReference>
<comment type="caution">
    <text evidence="1">The sequence shown here is derived from an EMBL/GenBank/DDBJ whole genome shotgun (WGS) entry which is preliminary data.</text>
</comment>
<sequence length="113" mass="12500">MQHLVIQTLIFGVAYRRENGVGRSLPITFGFGGGKRGVLVPLFVCNYTWICNLPRQIGTDTSHRSPLGNLKEGFICPNIMMDRGRFGISKWSGGAMSKLIMVEGRDGYLLHGN</sequence>
<dbReference type="EMBL" id="JASCZI010120838">
    <property type="protein sequence ID" value="MED6155396.1"/>
    <property type="molecule type" value="Genomic_DNA"/>
</dbReference>
<gene>
    <name evidence="1" type="ORF">PIB30_004828</name>
</gene>
<name>A0ABU6U5G7_9FABA</name>
<evidence type="ECO:0000313" key="1">
    <source>
        <dbReference type="EMBL" id="MED6155396.1"/>
    </source>
</evidence>